<accession>A0AAJ0CFV2</accession>
<name>A0AAJ0CFV2_9HYPO</name>
<sequence>MSQDGLTDDEINLYTHRDPVDETYLYTYHLDAIDLESRLPLDVGRHDAAFGSGLGSLDLLPRELLIKMLEMLDIPSLTTFRAVSRHAMQTVNSLYEYGVVSKRCPNVLRAIIALDARAYGIRTLFETLAETLCRWCRYEFGGLIHLYTCERTCESCASYHTNSPLRIQEAARVTGLSHEKVQESYPSILSLPGYYGAKLPEVGDMITVQERLLLFDSLALYGRSPANSKLFGSDSIMKDLLEVLPDNDVQNSRYMGLISAPYLEEAPHEKEKLVANWGYYCAACRCRGESVLQKFTRRGFVQHLLEEGRIIWERKNVSQDEWEILDVPAVVATGHVHRDLRSEGYRAKHEDYQVQVDPD</sequence>
<proteinExistence type="predicted"/>
<evidence type="ECO:0000259" key="1">
    <source>
        <dbReference type="PROSITE" id="PS50181"/>
    </source>
</evidence>
<dbReference type="InterPro" id="IPR001810">
    <property type="entry name" value="F-box_dom"/>
</dbReference>
<comment type="caution">
    <text evidence="2">The sequence shown here is derived from an EMBL/GenBank/DDBJ whole genome shotgun (WGS) entry which is preliminary data.</text>
</comment>
<gene>
    <name evidence="2" type="ORF">QQS21_011466</name>
</gene>
<dbReference type="EMBL" id="JASWJB010000390">
    <property type="protein sequence ID" value="KAK2590854.1"/>
    <property type="molecule type" value="Genomic_DNA"/>
</dbReference>
<dbReference type="Proteomes" id="UP001251528">
    <property type="component" value="Unassembled WGS sequence"/>
</dbReference>
<evidence type="ECO:0000313" key="3">
    <source>
        <dbReference type="Proteomes" id="UP001251528"/>
    </source>
</evidence>
<dbReference type="PROSITE" id="PS50181">
    <property type="entry name" value="FBOX"/>
    <property type="match status" value="1"/>
</dbReference>
<organism evidence="2 3">
    <name type="scientific">Conoideocrella luteorostrata</name>
    <dbReference type="NCBI Taxonomy" id="1105319"/>
    <lineage>
        <taxon>Eukaryota</taxon>
        <taxon>Fungi</taxon>
        <taxon>Dikarya</taxon>
        <taxon>Ascomycota</taxon>
        <taxon>Pezizomycotina</taxon>
        <taxon>Sordariomycetes</taxon>
        <taxon>Hypocreomycetidae</taxon>
        <taxon>Hypocreales</taxon>
        <taxon>Clavicipitaceae</taxon>
        <taxon>Conoideocrella</taxon>
    </lineage>
</organism>
<dbReference type="SUPFAM" id="SSF81383">
    <property type="entry name" value="F-box domain"/>
    <property type="match status" value="1"/>
</dbReference>
<feature type="domain" description="F-box" evidence="1">
    <location>
        <begin position="54"/>
        <end position="100"/>
    </location>
</feature>
<keyword evidence="3" id="KW-1185">Reference proteome</keyword>
<dbReference type="AlphaFoldDB" id="A0AAJ0CFV2"/>
<evidence type="ECO:0000313" key="2">
    <source>
        <dbReference type="EMBL" id="KAK2590854.1"/>
    </source>
</evidence>
<reference evidence="2" key="1">
    <citation type="submission" date="2023-06" db="EMBL/GenBank/DDBJ databases">
        <title>Conoideocrella luteorostrata (Hypocreales: Clavicipitaceae), a potential biocontrol fungus for elongate hemlock scale in United States Christmas tree production areas.</title>
        <authorList>
            <person name="Barrett H."/>
            <person name="Lovett B."/>
            <person name="Macias A.M."/>
            <person name="Stajich J.E."/>
            <person name="Kasson M.T."/>
        </authorList>
    </citation>
    <scope>NUCLEOTIDE SEQUENCE</scope>
    <source>
        <strain evidence="2">ARSEF 14590</strain>
    </source>
</reference>
<dbReference type="InterPro" id="IPR036047">
    <property type="entry name" value="F-box-like_dom_sf"/>
</dbReference>
<protein>
    <recommendedName>
        <fullName evidence="1">F-box domain-containing protein</fullName>
    </recommendedName>
</protein>